<reference evidence="3" key="1">
    <citation type="journal article" date="2019" name="Int. J. Syst. Evol. Microbiol.">
        <title>The Global Catalogue of Microorganisms (GCM) 10K type strain sequencing project: providing services to taxonomists for standard genome sequencing and annotation.</title>
        <authorList>
            <consortium name="The Broad Institute Genomics Platform"/>
            <consortium name="The Broad Institute Genome Sequencing Center for Infectious Disease"/>
            <person name="Wu L."/>
            <person name="Ma J."/>
        </authorList>
    </citation>
    <scope>NUCLEOTIDE SEQUENCE [LARGE SCALE GENOMIC DNA]</scope>
    <source>
        <strain evidence="3">CGMCC 4.7643</strain>
    </source>
</reference>
<keyword evidence="1" id="KW-0812">Transmembrane</keyword>
<keyword evidence="3" id="KW-1185">Reference proteome</keyword>
<dbReference type="Proteomes" id="UP001597419">
    <property type="component" value="Unassembled WGS sequence"/>
</dbReference>
<keyword evidence="1" id="KW-0472">Membrane</keyword>
<organism evidence="2 3">
    <name type="scientific">Amycolatopsis samaneae</name>
    <dbReference type="NCBI Taxonomy" id="664691"/>
    <lineage>
        <taxon>Bacteria</taxon>
        <taxon>Bacillati</taxon>
        <taxon>Actinomycetota</taxon>
        <taxon>Actinomycetes</taxon>
        <taxon>Pseudonocardiales</taxon>
        <taxon>Pseudonocardiaceae</taxon>
        <taxon>Amycolatopsis</taxon>
    </lineage>
</organism>
<dbReference type="EMBL" id="JBHUKU010000025">
    <property type="protein sequence ID" value="MFD2464359.1"/>
    <property type="molecule type" value="Genomic_DNA"/>
</dbReference>
<feature type="transmembrane region" description="Helical" evidence="1">
    <location>
        <begin position="12"/>
        <end position="32"/>
    </location>
</feature>
<evidence type="ECO:0000313" key="2">
    <source>
        <dbReference type="EMBL" id="MFD2464359.1"/>
    </source>
</evidence>
<name>A0ABW5GU73_9PSEU</name>
<evidence type="ECO:0000313" key="3">
    <source>
        <dbReference type="Proteomes" id="UP001597419"/>
    </source>
</evidence>
<gene>
    <name evidence="2" type="ORF">ACFSYJ_37490</name>
</gene>
<protein>
    <submittedName>
        <fullName evidence="2">Uncharacterized protein</fullName>
    </submittedName>
</protein>
<proteinExistence type="predicted"/>
<accession>A0ABW5GU73</accession>
<comment type="caution">
    <text evidence="2">The sequence shown here is derived from an EMBL/GenBank/DDBJ whole genome shotgun (WGS) entry which is preliminary data.</text>
</comment>
<keyword evidence="1" id="KW-1133">Transmembrane helix</keyword>
<evidence type="ECO:0000256" key="1">
    <source>
        <dbReference type="SAM" id="Phobius"/>
    </source>
</evidence>
<dbReference type="RefSeq" id="WP_345405111.1">
    <property type="nucleotide sequence ID" value="NZ_BAABHG010000017.1"/>
</dbReference>
<sequence>MSEPTTPAARSRAWLIVLAWAWVLLPFVYGVYELIRKVVQLFG</sequence>